<proteinExistence type="predicted"/>
<dbReference type="Proteomes" id="UP000008544">
    <property type="component" value="Chromosome"/>
</dbReference>
<reference evidence="3" key="1">
    <citation type="submission" date="2007-10" db="EMBL/GenBank/DDBJ databases">
        <title>Complete sequence of chromosome of Desulforudis audaxviator MP104C.</title>
        <authorList>
            <person name="Copeland A."/>
            <person name="Lucas S."/>
            <person name="Lapidus A."/>
            <person name="Barry K."/>
            <person name="Glavina del Rio T."/>
            <person name="Dalin E."/>
            <person name="Tice H."/>
            <person name="Bruce D."/>
            <person name="Pitluck S."/>
            <person name="Lowry S.R."/>
            <person name="Larimer F."/>
            <person name="Land M.L."/>
            <person name="Hauser L."/>
            <person name="Kyrpides N."/>
            <person name="Ivanova N.N."/>
            <person name="Richardson P."/>
        </authorList>
    </citation>
    <scope>NUCLEOTIDE SEQUENCE [LARGE SCALE GENOMIC DNA]</scope>
    <source>
        <strain evidence="3">MP104C</strain>
    </source>
</reference>
<dbReference type="AlphaFoldDB" id="B1I2U7"/>
<dbReference type="KEGG" id="dau:Daud_0797"/>
<dbReference type="InterPro" id="IPR004919">
    <property type="entry name" value="GmrSD_N"/>
</dbReference>
<dbReference type="OrthoDB" id="9798761at2"/>
<feature type="domain" description="GmrSD restriction endonucleases N-terminal" evidence="1">
    <location>
        <begin position="8"/>
        <end position="214"/>
    </location>
</feature>
<dbReference type="eggNOG" id="COG1479">
    <property type="taxonomic scope" value="Bacteria"/>
</dbReference>
<evidence type="ECO:0000313" key="2">
    <source>
        <dbReference type="EMBL" id="ACA59316.1"/>
    </source>
</evidence>
<gene>
    <name evidence="2" type="ordered locus">Daud_0797</name>
</gene>
<keyword evidence="3" id="KW-1185">Reference proteome</keyword>
<dbReference type="STRING" id="477974.Daud_0797"/>
<dbReference type="eggNOG" id="COG3472">
    <property type="taxonomic scope" value="Bacteria"/>
</dbReference>
<dbReference type="RefSeq" id="WP_012301902.1">
    <property type="nucleotide sequence ID" value="NC_010424.1"/>
</dbReference>
<sequence length="522" mass="60139">MADLTIREILDLVLRGQIRIPAFQRGFVWDPEKVAFLMDSIYKGYPFGSLLLWRTREQLRHEKQLGPFPLPERDPDYPIDYVLDGQQRITSIFGVFQTEIRPDPTVEWANVYFDLSADPDAQESQFVALRPEQVDSRRHFPLDTLFRPVEYRRTTERFGDQDLVRIDDMQARFKEARIPYQLLTTEDRAKVAIVFERINRMGVPLDTLQLLTAWTWSEDFELQRAFEDLRDELEPFGFAGVGEDSNLLLRCCAAILAGDASPTALIRLRGADVRTRFKEIVNGVKGAIDFLRINVNVQTVANLPFSTILVPLSVFFASPGEQFVQVTDEQRARLVRWFWRSCFSRRYSSGVLRNLRDDIQAVSMLKEGRPNTLGDFPVVVKPDFFTSTEFRLNTVNTTTFILLLAQQRPLNFVSGQQVAMEKVLREYNRSEFHHLYPRAFLTRVGVPVNQHSVLANFCFLSKADNATLGGDAPSAYRERMPTVVDEILQRALCPLSLFSNDYQQFLAERSELLKRTAEALMQ</sequence>
<dbReference type="HOGENOM" id="CLU_021082_0_0_9"/>
<dbReference type="Pfam" id="PF03235">
    <property type="entry name" value="GmrSD_N"/>
    <property type="match status" value="1"/>
</dbReference>
<evidence type="ECO:0000259" key="1">
    <source>
        <dbReference type="Pfam" id="PF03235"/>
    </source>
</evidence>
<dbReference type="PANTHER" id="PTHR37292">
    <property type="entry name" value="VNG6097C"/>
    <property type="match status" value="1"/>
</dbReference>
<dbReference type="EMBL" id="CP000860">
    <property type="protein sequence ID" value="ACA59316.1"/>
    <property type="molecule type" value="Genomic_DNA"/>
</dbReference>
<organism evidence="2 3">
    <name type="scientific">Desulforudis audaxviator (strain MP104C)</name>
    <dbReference type="NCBI Taxonomy" id="477974"/>
    <lineage>
        <taxon>Bacteria</taxon>
        <taxon>Bacillati</taxon>
        <taxon>Bacillota</taxon>
        <taxon>Clostridia</taxon>
        <taxon>Thermoanaerobacterales</taxon>
        <taxon>Candidatus Desulforudaceae</taxon>
        <taxon>Candidatus Desulforudis</taxon>
    </lineage>
</organism>
<accession>B1I2U7</accession>
<name>B1I2U7_DESAP</name>
<evidence type="ECO:0000313" key="3">
    <source>
        <dbReference type="Proteomes" id="UP000008544"/>
    </source>
</evidence>
<protein>
    <recommendedName>
        <fullName evidence="1">GmrSD restriction endonucleases N-terminal domain-containing protein</fullName>
    </recommendedName>
</protein>
<reference evidence="2 3" key="2">
    <citation type="journal article" date="2008" name="Science">
        <title>Environmental genomics reveals a single-species ecosystem deep within Earth.</title>
        <authorList>
            <person name="Chivian D."/>
            <person name="Brodie E.L."/>
            <person name="Alm E.J."/>
            <person name="Culley D.E."/>
            <person name="Dehal P.S."/>
            <person name="Desantis T.Z."/>
            <person name="Gihring T.M."/>
            <person name="Lapidus A."/>
            <person name="Lin L.H."/>
            <person name="Lowry S.R."/>
            <person name="Moser D.P."/>
            <person name="Richardson P.M."/>
            <person name="Southam G."/>
            <person name="Wanger G."/>
            <person name="Pratt L.M."/>
            <person name="Andersen G.L."/>
            <person name="Hazen T.C."/>
            <person name="Brockman F.J."/>
            <person name="Arkin A.P."/>
            <person name="Onstott T.C."/>
        </authorList>
    </citation>
    <scope>NUCLEOTIDE SEQUENCE [LARGE SCALE GENOMIC DNA]</scope>
    <source>
        <strain evidence="2 3">MP104C</strain>
    </source>
</reference>
<dbReference type="PANTHER" id="PTHR37292:SF2">
    <property type="entry name" value="DUF262 DOMAIN-CONTAINING PROTEIN"/>
    <property type="match status" value="1"/>
</dbReference>